<sequence>MNNLNKHIMTLPILFFSWQSDIPNDFKNIVQKACKDIVKYDEATREVSGSPNIPETIKQKIKNCDIFICDMSVINYHDTTNDKRKCQNPNVLFELGYAHAVKEQEEIISICCDDRDKTNLPFDYTNYRVSVIKGSENQQIGDLKFFIKSVIENTHIKFEKIFSDLIPHIEAINSRVVGTCNQDFKNKIEENMKYFKFAKCSYAGFTVDPSNASRTYKFELQIKDNLLKFYLSSQ</sequence>
<dbReference type="Pfam" id="PF10137">
    <property type="entry name" value="CAP12-PCTIR_TIR"/>
    <property type="match status" value="1"/>
</dbReference>
<dbReference type="InterPro" id="IPR019302">
    <property type="entry name" value="CAP12/PCTIR_TIR_dom"/>
</dbReference>
<dbReference type="EMBL" id="MK071986">
    <property type="protein sequence ID" value="AYV76516.1"/>
    <property type="molecule type" value="Genomic_DNA"/>
</dbReference>
<feature type="domain" description="CD-NTase-associated protein 12/Pycsar effector protein TIR" evidence="1">
    <location>
        <begin position="21"/>
        <end position="123"/>
    </location>
</feature>
<proteinExistence type="predicted"/>
<dbReference type="GO" id="GO:0050135">
    <property type="term" value="F:NADP+ nucleosidase activity"/>
    <property type="evidence" value="ECO:0007669"/>
    <property type="project" value="InterPro"/>
</dbReference>
<evidence type="ECO:0000313" key="2">
    <source>
        <dbReference type="EMBL" id="AYV76516.1"/>
    </source>
</evidence>
<protein>
    <recommendedName>
        <fullName evidence="1">CD-NTase-associated protein 12/Pycsar effector protein TIR domain-containing protein</fullName>
    </recommendedName>
</protein>
<evidence type="ECO:0000259" key="1">
    <source>
        <dbReference type="Pfam" id="PF10137"/>
    </source>
</evidence>
<name>A0A3G4ZNQ9_9VIRU</name>
<organism evidence="2">
    <name type="scientific">Terrestrivirus sp</name>
    <dbReference type="NCBI Taxonomy" id="2487775"/>
    <lineage>
        <taxon>Viruses</taxon>
        <taxon>Varidnaviria</taxon>
        <taxon>Bamfordvirae</taxon>
        <taxon>Nucleocytoviricota</taxon>
        <taxon>Megaviricetes</taxon>
        <taxon>Imitervirales</taxon>
        <taxon>Mimiviridae</taxon>
        <taxon>Klosneuvirinae</taxon>
    </lineage>
</organism>
<accession>A0A3G4ZNQ9</accession>
<reference evidence="2" key="1">
    <citation type="submission" date="2018-10" db="EMBL/GenBank/DDBJ databases">
        <title>Hidden diversity of soil giant viruses.</title>
        <authorList>
            <person name="Schulz F."/>
            <person name="Alteio L."/>
            <person name="Goudeau D."/>
            <person name="Ryan E.M."/>
            <person name="Malmstrom R.R."/>
            <person name="Blanchard J."/>
            <person name="Woyke T."/>
        </authorList>
    </citation>
    <scope>NUCLEOTIDE SEQUENCE</scope>
    <source>
        <strain evidence="2">TEV1</strain>
    </source>
</reference>
<gene>
    <name evidence="2" type="ORF">Terrestrivirus8_9</name>
</gene>